<evidence type="ECO:0000313" key="2">
    <source>
        <dbReference type="EMBL" id="KAK6338482.1"/>
    </source>
</evidence>
<evidence type="ECO:0000313" key="3">
    <source>
        <dbReference type="Proteomes" id="UP001373714"/>
    </source>
</evidence>
<dbReference type="Proteomes" id="UP001373714">
    <property type="component" value="Unassembled WGS sequence"/>
</dbReference>
<dbReference type="AlphaFoldDB" id="A0AAV9UEM9"/>
<comment type="caution">
    <text evidence="2">The sequence shown here is derived from an EMBL/GenBank/DDBJ whole genome shotgun (WGS) entry which is preliminary data.</text>
</comment>
<keyword evidence="1" id="KW-0732">Signal</keyword>
<gene>
    <name evidence="2" type="ORF">TWF730_002545</name>
</gene>
<organism evidence="2 3">
    <name type="scientific">Orbilia blumenaviensis</name>
    <dbReference type="NCBI Taxonomy" id="1796055"/>
    <lineage>
        <taxon>Eukaryota</taxon>
        <taxon>Fungi</taxon>
        <taxon>Dikarya</taxon>
        <taxon>Ascomycota</taxon>
        <taxon>Pezizomycotina</taxon>
        <taxon>Orbiliomycetes</taxon>
        <taxon>Orbiliales</taxon>
        <taxon>Orbiliaceae</taxon>
        <taxon>Orbilia</taxon>
    </lineage>
</organism>
<evidence type="ECO:0000256" key="1">
    <source>
        <dbReference type="SAM" id="SignalP"/>
    </source>
</evidence>
<accession>A0AAV9UEM9</accession>
<dbReference type="EMBL" id="JAVHNS010000012">
    <property type="protein sequence ID" value="KAK6338482.1"/>
    <property type="molecule type" value="Genomic_DNA"/>
</dbReference>
<reference evidence="2 3" key="1">
    <citation type="submission" date="2019-10" db="EMBL/GenBank/DDBJ databases">
        <authorList>
            <person name="Palmer J.M."/>
        </authorList>
    </citation>
    <scope>NUCLEOTIDE SEQUENCE [LARGE SCALE GENOMIC DNA]</scope>
    <source>
        <strain evidence="2 3">TWF730</strain>
    </source>
</reference>
<feature type="chain" id="PRO_5043497091" evidence="1">
    <location>
        <begin position="28"/>
        <end position="325"/>
    </location>
</feature>
<feature type="signal peptide" evidence="1">
    <location>
        <begin position="1"/>
        <end position="27"/>
    </location>
</feature>
<name>A0AAV9UEM9_9PEZI</name>
<sequence length="325" mass="36493">MRIPAPSYGAWLLIWANFLALSHLTLAEALELPHEVFQNFIEPSLKLPSKKTKLKQGYASPVGTDLALLRKITFDLKNFMRETPLRRGPIPSEPETLGSEPIFEMISETAEVINDLLQTVVDFEDVVTPEDYEEDPDLDVKHAKALTALRSAKDITPKISTFTIDTPLDFWKLTPIPPGSPDLVVWKALENLIIPLNIDIEDPVMLLMIWLGYTFEPNASGTSGTWLINPEKVDHRIRILESIATGIDKAISAWSSYWKDFGDAITNTAIELHIPNEIKSQMIYVIGGKLHARVKIYHNMVRKLKGYLGDLGEDIAELVEDIPEG</sequence>
<proteinExistence type="predicted"/>
<keyword evidence="3" id="KW-1185">Reference proteome</keyword>
<protein>
    <submittedName>
        <fullName evidence="2">Uncharacterized protein</fullName>
    </submittedName>
</protein>